<organism evidence="6 7">
    <name type="scientific">Dioscorea zingiberensis</name>
    <dbReference type="NCBI Taxonomy" id="325984"/>
    <lineage>
        <taxon>Eukaryota</taxon>
        <taxon>Viridiplantae</taxon>
        <taxon>Streptophyta</taxon>
        <taxon>Embryophyta</taxon>
        <taxon>Tracheophyta</taxon>
        <taxon>Spermatophyta</taxon>
        <taxon>Magnoliopsida</taxon>
        <taxon>Liliopsida</taxon>
        <taxon>Dioscoreales</taxon>
        <taxon>Dioscoreaceae</taxon>
        <taxon>Dioscorea</taxon>
    </lineage>
</organism>
<dbReference type="GO" id="GO:0005634">
    <property type="term" value="C:nucleus"/>
    <property type="evidence" value="ECO:0007669"/>
    <property type="project" value="UniProtKB-SubCell"/>
</dbReference>
<sequence>MRVVEAKDGRNPSLFAEKNLTESDTIQQQNRLLFHEDDVTNSIIPLLDEVESERANLQFHNHGMGEGLPVELYTINGWRFPLLLRRRPSGGLVLNGKDWKNVLVIGKLRAGDHVQLWSFRKLQDDALCLIIARLKTQRATFIAEGTSVSDSSSINTIEVAVMTLQEAYRGTGLLAYLLHEFSFG</sequence>
<reference evidence="6" key="2">
    <citation type="journal article" date="2022" name="Hortic Res">
        <title>The genome of Dioscorea zingiberensis sheds light on the biosynthesis, origin and evolution of the medicinally important diosgenin saponins.</title>
        <authorList>
            <person name="Li Y."/>
            <person name="Tan C."/>
            <person name="Li Z."/>
            <person name="Guo J."/>
            <person name="Li S."/>
            <person name="Chen X."/>
            <person name="Wang C."/>
            <person name="Dai X."/>
            <person name="Yang H."/>
            <person name="Song W."/>
            <person name="Hou L."/>
            <person name="Xu J."/>
            <person name="Tong Z."/>
            <person name="Xu A."/>
            <person name="Yuan X."/>
            <person name="Wang W."/>
            <person name="Yang Q."/>
            <person name="Chen L."/>
            <person name="Sun Z."/>
            <person name="Wang K."/>
            <person name="Pan B."/>
            <person name="Chen J."/>
            <person name="Bao Y."/>
            <person name="Liu F."/>
            <person name="Qi X."/>
            <person name="Gang D.R."/>
            <person name="Wen J."/>
            <person name="Li J."/>
        </authorList>
    </citation>
    <scope>NUCLEOTIDE SEQUENCE</scope>
    <source>
        <strain evidence="6">Dzin_1.0</strain>
    </source>
</reference>
<dbReference type="InterPro" id="IPR015300">
    <property type="entry name" value="DNA-bd_pseudobarrel_sf"/>
</dbReference>
<evidence type="ECO:0000313" key="7">
    <source>
        <dbReference type="Proteomes" id="UP001085076"/>
    </source>
</evidence>
<dbReference type="EMBL" id="JAGGNH010000009">
    <property type="protein sequence ID" value="KAJ0962935.1"/>
    <property type="molecule type" value="Genomic_DNA"/>
</dbReference>
<proteinExistence type="predicted"/>
<dbReference type="AlphaFoldDB" id="A0A9D5BYF6"/>
<evidence type="ECO:0000256" key="1">
    <source>
        <dbReference type="ARBA" id="ARBA00004123"/>
    </source>
</evidence>
<evidence type="ECO:0000256" key="5">
    <source>
        <dbReference type="ARBA" id="ARBA00023242"/>
    </source>
</evidence>
<keyword evidence="2" id="KW-0805">Transcription regulation</keyword>
<dbReference type="Gene3D" id="2.40.330.10">
    <property type="entry name" value="DNA-binding pseudobarrel domain"/>
    <property type="match status" value="1"/>
</dbReference>
<evidence type="ECO:0000256" key="3">
    <source>
        <dbReference type="ARBA" id="ARBA00023125"/>
    </source>
</evidence>
<dbReference type="Proteomes" id="UP001085076">
    <property type="component" value="Miscellaneous, Linkage group lg09"/>
</dbReference>
<comment type="caution">
    <text evidence="6">The sequence shown here is derived from an EMBL/GenBank/DDBJ whole genome shotgun (WGS) entry which is preliminary data.</text>
</comment>
<dbReference type="OrthoDB" id="684243at2759"/>
<gene>
    <name evidence="6" type="ORF">J5N97_028057</name>
</gene>
<keyword evidence="5" id="KW-0539">Nucleus</keyword>
<keyword evidence="4" id="KW-0804">Transcription</keyword>
<evidence type="ECO:0000256" key="4">
    <source>
        <dbReference type="ARBA" id="ARBA00023163"/>
    </source>
</evidence>
<comment type="subcellular location">
    <subcellularLocation>
        <location evidence="1">Nucleus</location>
    </subcellularLocation>
</comment>
<evidence type="ECO:0000256" key="2">
    <source>
        <dbReference type="ARBA" id="ARBA00023015"/>
    </source>
</evidence>
<dbReference type="PANTHER" id="PTHR34397:SF22">
    <property type="entry name" value="OS05G0237600 PROTEIN"/>
    <property type="match status" value="1"/>
</dbReference>
<dbReference type="GO" id="GO:0003677">
    <property type="term" value="F:DNA binding"/>
    <property type="evidence" value="ECO:0007669"/>
    <property type="project" value="UniProtKB-KW"/>
</dbReference>
<keyword evidence="7" id="KW-1185">Reference proteome</keyword>
<accession>A0A9D5BYF6</accession>
<keyword evidence="3" id="KW-0238">DNA-binding</keyword>
<evidence type="ECO:0008006" key="8">
    <source>
        <dbReference type="Google" id="ProtNLM"/>
    </source>
</evidence>
<dbReference type="PANTHER" id="PTHR34397">
    <property type="entry name" value="OS05G0237600 PROTEIN"/>
    <property type="match status" value="1"/>
</dbReference>
<name>A0A9D5BYF6_9LILI</name>
<dbReference type="SUPFAM" id="SSF101936">
    <property type="entry name" value="DNA-binding pseudobarrel domain"/>
    <property type="match status" value="1"/>
</dbReference>
<protein>
    <recommendedName>
        <fullName evidence="8">TF-B3 domain-containing protein</fullName>
    </recommendedName>
</protein>
<evidence type="ECO:0000313" key="6">
    <source>
        <dbReference type="EMBL" id="KAJ0962935.1"/>
    </source>
</evidence>
<reference evidence="6" key="1">
    <citation type="submission" date="2021-03" db="EMBL/GenBank/DDBJ databases">
        <authorList>
            <person name="Li Z."/>
            <person name="Yang C."/>
        </authorList>
    </citation>
    <scope>NUCLEOTIDE SEQUENCE</scope>
    <source>
        <strain evidence="6">Dzin_1.0</strain>
        <tissue evidence="6">Leaf</tissue>
    </source>
</reference>